<proteinExistence type="predicted"/>
<evidence type="ECO:0000259" key="2">
    <source>
        <dbReference type="PROSITE" id="PS51061"/>
    </source>
</evidence>
<feature type="compositionally biased region" description="Basic and acidic residues" evidence="1">
    <location>
        <begin position="196"/>
        <end position="211"/>
    </location>
</feature>
<name>A0ABN7B7C8_9HEMI</name>
<dbReference type="InterPro" id="IPR017330">
    <property type="entry name" value="SPAG7"/>
</dbReference>
<sequence length="227" mass="26370">MDLLGSILNSMEKPPNVNEKQKEAIKRQKIEIQKRQNAEKGMLKDFRSKTIKHIGDFVNDPKRTRLKYPPMDKLFRQIVHELSEEAGLTALSFGQEGVERYIMVFKKEYPPSEDELTVLRSGEEWTAEKEKEMAAEREREKLAALEASTKAPKDEKNFVPVTNYREKYQHLIGLEAAKDAARVTQTNKQYGFVPSENKKDHRSIEETLNDIKRKKQKLNPENEPKAQ</sequence>
<reference evidence="3 4" key="1">
    <citation type="submission" date="2023-09" db="EMBL/GenBank/DDBJ databases">
        <title>Nesidiocoris tenuis whole genome shotgun sequence.</title>
        <authorList>
            <person name="Shibata T."/>
            <person name="Shimoda M."/>
            <person name="Kobayashi T."/>
            <person name="Uehara T."/>
        </authorList>
    </citation>
    <scope>NUCLEOTIDE SEQUENCE [LARGE SCALE GENOMIC DNA]</scope>
    <source>
        <strain evidence="3 4">Japan</strain>
    </source>
</reference>
<evidence type="ECO:0000256" key="1">
    <source>
        <dbReference type="SAM" id="MobiDB-lite"/>
    </source>
</evidence>
<feature type="region of interest" description="Disordered" evidence="1">
    <location>
        <begin position="1"/>
        <end position="22"/>
    </location>
</feature>
<dbReference type="PANTHER" id="PTHR13498">
    <property type="entry name" value="SPERM ASSOCIATED ANTIGEN 7"/>
    <property type="match status" value="1"/>
</dbReference>
<dbReference type="Pfam" id="PF01424">
    <property type="entry name" value="R3H"/>
    <property type="match status" value="1"/>
</dbReference>
<dbReference type="PANTHER" id="PTHR13498:SF3">
    <property type="entry name" value="SPERM-ASSOCIATED ANTIGEN 7"/>
    <property type="match status" value="1"/>
</dbReference>
<dbReference type="InterPro" id="IPR001374">
    <property type="entry name" value="R3H_dom"/>
</dbReference>
<keyword evidence="4" id="KW-1185">Reference proteome</keyword>
<dbReference type="SUPFAM" id="SSF82708">
    <property type="entry name" value="R3H domain"/>
    <property type="match status" value="1"/>
</dbReference>
<dbReference type="InterPro" id="IPR036867">
    <property type="entry name" value="R3H_dom_sf"/>
</dbReference>
<gene>
    <name evidence="3" type="ORF">NTJ_13112</name>
</gene>
<evidence type="ECO:0000313" key="4">
    <source>
        <dbReference type="Proteomes" id="UP001307889"/>
    </source>
</evidence>
<dbReference type="PIRSF" id="PIRSF037943">
    <property type="entry name" value="Sperm-assoc_antigen_PAG7"/>
    <property type="match status" value="1"/>
</dbReference>
<accession>A0ABN7B7C8</accession>
<feature type="compositionally biased region" description="Basic and acidic residues" evidence="1">
    <location>
        <begin position="218"/>
        <end position="227"/>
    </location>
</feature>
<dbReference type="Proteomes" id="UP001307889">
    <property type="component" value="Chromosome 11"/>
</dbReference>
<evidence type="ECO:0000313" key="3">
    <source>
        <dbReference type="EMBL" id="BET00296.1"/>
    </source>
</evidence>
<dbReference type="Gene3D" id="3.30.1370.50">
    <property type="entry name" value="R3H-like domain"/>
    <property type="match status" value="1"/>
</dbReference>
<dbReference type="EMBL" id="AP028919">
    <property type="protein sequence ID" value="BET00296.1"/>
    <property type="molecule type" value="Genomic_DNA"/>
</dbReference>
<feature type="region of interest" description="Disordered" evidence="1">
    <location>
        <begin position="188"/>
        <end position="227"/>
    </location>
</feature>
<dbReference type="PROSITE" id="PS51061">
    <property type="entry name" value="R3H"/>
    <property type="match status" value="1"/>
</dbReference>
<protein>
    <submittedName>
        <fullName evidence="3">R3H domain</fullName>
    </submittedName>
</protein>
<feature type="domain" description="R3H" evidence="2">
    <location>
        <begin position="44"/>
        <end position="107"/>
    </location>
</feature>
<organism evidence="3 4">
    <name type="scientific">Nesidiocoris tenuis</name>
    <dbReference type="NCBI Taxonomy" id="355587"/>
    <lineage>
        <taxon>Eukaryota</taxon>
        <taxon>Metazoa</taxon>
        <taxon>Ecdysozoa</taxon>
        <taxon>Arthropoda</taxon>
        <taxon>Hexapoda</taxon>
        <taxon>Insecta</taxon>
        <taxon>Pterygota</taxon>
        <taxon>Neoptera</taxon>
        <taxon>Paraneoptera</taxon>
        <taxon>Hemiptera</taxon>
        <taxon>Heteroptera</taxon>
        <taxon>Panheteroptera</taxon>
        <taxon>Cimicomorpha</taxon>
        <taxon>Miridae</taxon>
        <taxon>Dicyphina</taxon>
        <taxon>Nesidiocoris</taxon>
    </lineage>
</organism>